<keyword evidence="1" id="KW-0812">Transmembrane</keyword>
<evidence type="ECO:0000313" key="3">
    <source>
        <dbReference type="Proteomes" id="UP000229631"/>
    </source>
</evidence>
<comment type="caution">
    <text evidence="2">The sequence shown here is derived from an EMBL/GenBank/DDBJ whole genome shotgun (WGS) entry which is preliminary data.</text>
</comment>
<gene>
    <name evidence="2" type="ORF">COS54_00635</name>
</gene>
<reference evidence="3" key="1">
    <citation type="submission" date="2017-09" db="EMBL/GenBank/DDBJ databases">
        <title>Depth-based differentiation of microbial function through sediment-hosted aquifers and enrichment of novel symbionts in the deep terrestrial subsurface.</title>
        <authorList>
            <person name="Probst A.J."/>
            <person name="Ladd B."/>
            <person name="Jarett J.K."/>
            <person name="Geller-Mcgrath D.E."/>
            <person name="Sieber C.M.K."/>
            <person name="Emerson J.B."/>
            <person name="Anantharaman K."/>
            <person name="Thomas B.C."/>
            <person name="Malmstrom R."/>
            <person name="Stieglmeier M."/>
            <person name="Klingl A."/>
            <person name="Woyke T."/>
            <person name="Ryan C.M."/>
            <person name="Banfield J.F."/>
        </authorList>
    </citation>
    <scope>NUCLEOTIDE SEQUENCE [LARGE SCALE GENOMIC DNA]</scope>
</reference>
<feature type="transmembrane region" description="Helical" evidence="1">
    <location>
        <begin position="22"/>
        <end position="45"/>
    </location>
</feature>
<keyword evidence="1" id="KW-0472">Membrane</keyword>
<keyword evidence="1" id="KW-1133">Transmembrane helix</keyword>
<proteinExistence type="predicted"/>
<dbReference type="EMBL" id="PEVC01000015">
    <property type="protein sequence ID" value="PIV01702.1"/>
    <property type="molecule type" value="Genomic_DNA"/>
</dbReference>
<dbReference type="Proteomes" id="UP000229631">
    <property type="component" value="Unassembled WGS sequence"/>
</dbReference>
<name>A0A2M7BEY7_9BACT</name>
<protein>
    <submittedName>
        <fullName evidence="2">Uncharacterized protein</fullName>
    </submittedName>
</protein>
<organism evidence="2 3">
    <name type="scientific">Candidatus Shapirobacteria bacterium CG03_land_8_20_14_0_80_39_12</name>
    <dbReference type="NCBI Taxonomy" id="1974879"/>
    <lineage>
        <taxon>Bacteria</taxon>
        <taxon>Candidatus Shapironibacteriota</taxon>
    </lineage>
</organism>
<sequence>MGEPVENLTNLPPVETEGGKRIPVFLTVVLIVLVLGLGIVTGYFVSGKIGKATVTSGGTGVVSKSAMVKGSEFGVQDASTFKDTAMGVIESGGIDGEGTHKLVREGGPSQTVYLNSSVLDLEQFVGKKIQVWGQTMQAQKAGWLMDVGKIKILE</sequence>
<dbReference type="AlphaFoldDB" id="A0A2M7BEY7"/>
<evidence type="ECO:0000313" key="2">
    <source>
        <dbReference type="EMBL" id="PIV01702.1"/>
    </source>
</evidence>
<evidence type="ECO:0000256" key="1">
    <source>
        <dbReference type="SAM" id="Phobius"/>
    </source>
</evidence>
<accession>A0A2M7BEY7</accession>